<evidence type="ECO:0000313" key="1">
    <source>
        <dbReference type="EMBL" id="OQR89858.1"/>
    </source>
</evidence>
<dbReference type="PANTHER" id="PTHR40866:SF1">
    <property type="entry name" value="BED-TYPE DOMAIN-CONTAINING PROTEIN"/>
    <property type="match status" value="1"/>
</dbReference>
<dbReference type="EMBL" id="JNBR01000716">
    <property type="protein sequence ID" value="OQR89858.1"/>
    <property type="molecule type" value="Genomic_DNA"/>
</dbReference>
<comment type="caution">
    <text evidence="1">The sequence shown here is derived from an EMBL/GenBank/DDBJ whole genome shotgun (WGS) entry which is preliminary data.</text>
</comment>
<dbReference type="AlphaFoldDB" id="A0A1V9YVS1"/>
<protein>
    <recommendedName>
        <fullName evidence="3">HAT C-terminal dimerisation domain-containing protein</fullName>
    </recommendedName>
</protein>
<keyword evidence="2" id="KW-1185">Reference proteome</keyword>
<dbReference type="Proteomes" id="UP000243579">
    <property type="component" value="Unassembled WGS sequence"/>
</dbReference>
<gene>
    <name evidence="1" type="ORF">ACHHYP_05992</name>
</gene>
<organism evidence="1 2">
    <name type="scientific">Achlya hypogyna</name>
    <name type="common">Oomycete</name>
    <name type="synonym">Protoachlya hypogyna</name>
    <dbReference type="NCBI Taxonomy" id="1202772"/>
    <lineage>
        <taxon>Eukaryota</taxon>
        <taxon>Sar</taxon>
        <taxon>Stramenopiles</taxon>
        <taxon>Oomycota</taxon>
        <taxon>Saprolegniomycetes</taxon>
        <taxon>Saprolegniales</taxon>
        <taxon>Achlyaceae</taxon>
        <taxon>Achlya</taxon>
    </lineage>
</organism>
<evidence type="ECO:0008006" key="3">
    <source>
        <dbReference type="Google" id="ProtNLM"/>
    </source>
</evidence>
<proteinExistence type="predicted"/>
<sequence>MRTLQSEDLDLTDACALFAGHFALYPDLDHLSPESNLSRNPDFVSAVVKILTPEENKLTQTEAASVQCFRKPRVDSEVDKSTDMPSLAAELLRANRRRLDDVPSTYIDLSFVLPTSNIVERLFSVVKYILTDTRKHMHPINFEMVIFLRSNKYWGVDTVAESIHSRGQH</sequence>
<reference evidence="1 2" key="1">
    <citation type="journal article" date="2014" name="Genome Biol. Evol.">
        <title>The secreted proteins of Achlya hypogyna and Thraustotheca clavata identify the ancestral oomycete secretome and reveal gene acquisitions by horizontal gene transfer.</title>
        <authorList>
            <person name="Misner I."/>
            <person name="Blouin N."/>
            <person name="Leonard G."/>
            <person name="Richards T.A."/>
            <person name="Lane C.E."/>
        </authorList>
    </citation>
    <scope>NUCLEOTIDE SEQUENCE [LARGE SCALE GENOMIC DNA]</scope>
    <source>
        <strain evidence="1 2">ATCC 48635</strain>
    </source>
</reference>
<dbReference type="PANTHER" id="PTHR40866">
    <property type="entry name" value="BED-TYPE DOMAIN-CONTAINING PROTEIN"/>
    <property type="match status" value="1"/>
</dbReference>
<name>A0A1V9YVS1_ACHHY</name>
<dbReference type="OrthoDB" id="129483at2759"/>
<evidence type="ECO:0000313" key="2">
    <source>
        <dbReference type="Proteomes" id="UP000243579"/>
    </source>
</evidence>
<accession>A0A1V9YVS1</accession>